<evidence type="ECO:0000313" key="1">
    <source>
        <dbReference type="EMBL" id="MBO8448872.1"/>
    </source>
</evidence>
<name>A0A9D9EJ83_9BACT</name>
<dbReference type="EMBL" id="JADIMQ010000088">
    <property type="protein sequence ID" value="MBO8448872.1"/>
    <property type="molecule type" value="Genomic_DNA"/>
</dbReference>
<reference evidence="1" key="2">
    <citation type="journal article" date="2021" name="PeerJ">
        <title>Extensive microbial diversity within the chicken gut microbiome revealed by metagenomics and culture.</title>
        <authorList>
            <person name="Gilroy R."/>
            <person name="Ravi A."/>
            <person name="Getino M."/>
            <person name="Pursley I."/>
            <person name="Horton D.L."/>
            <person name="Alikhan N.F."/>
            <person name="Baker D."/>
            <person name="Gharbi K."/>
            <person name="Hall N."/>
            <person name="Watson M."/>
            <person name="Adriaenssens E.M."/>
            <person name="Foster-Nyarko E."/>
            <person name="Jarju S."/>
            <person name="Secka A."/>
            <person name="Antonio M."/>
            <person name="Oren A."/>
            <person name="Chaudhuri R.R."/>
            <person name="La Ragione R."/>
            <person name="Hildebrand F."/>
            <person name="Pallen M.J."/>
        </authorList>
    </citation>
    <scope>NUCLEOTIDE SEQUENCE</scope>
    <source>
        <strain evidence="1">20514</strain>
    </source>
</reference>
<organism evidence="1 2">
    <name type="scientific">Candidatus Cryptobacteroides merdigallinarum</name>
    <dbReference type="NCBI Taxonomy" id="2840770"/>
    <lineage>
        <taxon>Bacteria</taxon>
        <taxon>Pseudomonadati</taxon>
        <taxon>Bacteroidota</taxon>
        <taxon>Bacteroidia</taxon>
        <taxon>Bacteroidales</taxon>
        <taxon>Candidatus Cryptobacteroides</taxon>
    </lineage>
</organism>
<accession>A0A9D9EJ83</accession>
<dbReference type="InterPro" id="IPR003772">
    <property type="entry name" value="YceD"/>
</dbReference>
<comment type="caution">
    <text evidence="1">The sequence shown here is derived from an EMBL/GenBank/DDBJ whole genome shotgun (WGS) entry which is preliminary data.</text>
</comment>
<dbReference type="AlphaFoldDB" id="A0A9D9EJ83"/>
<dbReference type="Proteomes" id="UP000810252">
    <property type="component" value="Unassembled WGS sequence"/>
</dbReference>
<dbReference type="Pfam" id="PF02620">
    <property type="entry name" value="YceD"/>
    <property type="match status" value="1"/>
</dbReference>
<protein>
    <submittedName>
        <fullName evidence="1">DUF177 domain-containing protein</fullName>
    </submittedName>
</protein>
<gene>
    <name evidence="1" type="ORF">IAC29_06345</name>
</gene>
<proteinExistence type="predicted"/>
<sequence length="178" mass="19219">MDNTGFLIPLNGLPAGKSVTGRSVGKEFFESFENTEILDADLQVSTSVEKSGRNISVDCRISGKVSVPCDRCLDPVEIPVDTMARLSVKTVAGEDAGTVDDPASGREIVRVPSAEAELDMAQVIYDYVCLSLPPRRVHPEGECNEGVMRYLKSGISVSDSGESRRESPFAALGDFFRN</sequence>
<evidence type="ECO:0000313" key="2">
    <source>
        <dbReference type="Proteomes" id="UP000810252"/>
    </source>
</evidence>
<reference evidence="1" key="1">
    <citation type="submission" date="2020-10" db="EMBL/GenBank/DDBJ databases">
        <authorList>
            <person name="Gilroy R."/>
        </authorList>
    </citation>
    <scope>NUCLEOTIDE SEQUENCE</scope>
    <source>
        <strain evidence="1">20514</strain>
    </source>
</reference>